<dbReference type="Proteomes" id="UP001163321">
    <property type="component" value="Chromosome 1"/>
</dbReference>
<proteinExistence type="predicted"/>
<evidence type="ECO:0000313" key="2">
    <source>
        <dbReference type="Proteomes" id="UP001163321"/>
    </source>
</evidence>
<reference evidence="1 2" key="1">
    <citation type="journal article" date="2022" name="bioRxiv">
        <title>The genome of the oomycete Peronosclerospora sorghi, a cosmopolitan pathogen of maize and sorghum, is inflated with dispersed pseudogenes.</title>
        <authorList>
            <person name="Fletcher K."/>
            <person name="Martin F."/>
            <person name="Isakeit T."/>
            <person name="Cavanaugh K."/>
            <person name="Magill C."/>
            <person name="Michelmore R."/>
        </authorList>
    </citation>
    <scope>NUCLEOTIDE SEQUENCE [LARGE SCALE GENOMIC DNA]</scope>
    <source>
        <strain evidence="1">P6</strain>
    </source>
</reference>
<comment type="caution">
    <text evidence="1">The sequence shown here is derived from an EMBL/GenBank/DDBJ whole genome shotgun (WGS) entry which is preliminary data.</text>
</comment>
<evidence type="ECO:0000313" key="1">
    <source>
        <dbReference type="EMBL" id="KAI9922909.1"/>
    </source>
</evidence>
<keyword evidence="2" id="KW-1185">Reference proteome</keyword>
<sequence length="135" mass="14611">MTKRAAIRDYSIPRAFMSSKPDVGFNHKVYGVASEGVAVFVDVALRSQNIDPTKQAFTVKITGGTDGDVVGNVIKIYHPTCLLVGIGVVLKVSLDMGELLRLVHEALPLSSFDKSKASPATVVKHDKRAWVDPFS</sequence>
<dbReference type="EMBL" id="CM047580">
    <property type="protein sequence ID" value="KAI9922909.1"/>
    <property type="molecule type" value="Genomic_DNA"/>
</dbReference>
<accession>A0ACC0WXX2</accession>
<organism evidence="1 2">
    <name type="scientific">Peronosclerospora sorghi</name>
    <dbReference type="NCBI Taxonomy" id="230839"/>
    <lineage>
        <taxon>Eukaryota</taxon>
        <taxon>Sar</taxon>
        <taxon>Stramenopiles</taxon>
        <taxon>Oomycota</taxon>
        <taxon>Peronosporomycetes</taxon>
        <taxon>Peronosporales</taxon>
        <taxon>Peronosporaceae</taxon>
        <taxon>Peronosclerospora</taxon>
    </lineage>
</organism>
<name>A0ACC0WXX2_9STRA</name>
<gene>
    <name evidence="1" type="ORF">PsorP6_002525</name>
</gene>
<protein>
    <submittedName>
        <fullName evidence="1">Uncharacterized protein</fullName>
    </submittedName>
</protein>